<protein>
    <submittedName>
        <fullName evidence="1">Uncharacterized protein</fullName>
    </submittedName>
</protein>
<dbReference type="EMBL" id="BMAW01059297">
    <property type="protein sequence ID" value="GFT20533.1"/>
    <property type="molecule type" value="Genomic_DNA"/>
</dbReference>
<sequence>MIPAPMLPEGCSTELIQTFVLVTRWNFKIPHFKDQRYSIKFCIALKKTGAKTVAMQRKVNGDNIVPKYGLPLAQDVPGGQRGR</sequence>
<organism evidence="1 2">
    <name type="scientific">Nephila pilipes</name>
    <name type="common">Giant wood spider</name>
    <name type="synonym">Nephila maculata</name>
    <dbReference type="NCBI Taxonomy" id="299642"/>
    <lineage>
        <taxon>Eukaryota</taxon>
        <taxon>Metazoa</taxon>
        <taxon>Ecdysozoa</taxon>
        <taxon>Arthropoda</taxon>
        <taxon>Chelicerata</taxon>
        <taxon>Arachnida</taxon>
        <taxon>Araneae</taxon>
        <taxon>Araneomorphae</taxon>
        <taxon>Entelegynae</taxon>
        <taxon>Araneoidea</taxon>
        <taxon>Nephilidae</taxon>
        <taxon>Nephila</taxon>
    </lineage>
</organism>
<proteinExistence type="predicted"/>
<dbReference type="OrthoDB" id="6759066at2759"/>
<evidence type="ECO:0000313" key="2">
    <source>
        <dbReference type="Proteomes" id="UP000887013"/>
    </source>
</evidence>
<evidence type="ECO:0000313" key="1">
    <source>
        <dbReference type="EMBL" id="GFT20533.1"/>
    </source>
</evidence>
<name>A0A8X6TIE0_NEPPI</name>
<gene>
    <name evidence="1" type="ORF">NPIL_33841</name>
</gene>
<accession>A0A8X6TIE0</accession>
<comment type="caution">
    <text evidence="1">The sequence shown here is derived from an EMBL/GenBank/DDBJ whole genome shotgun (WGS) entry which is preliminary data.</text>
</comment>
<dbReference type="Proteomes" id="UP000887013">
    <property type="component" value="Unassembled WGS sequence"/>
</dbReference>
<reference evidence="1" key="1">
    <citation type="submission" date="2020-08" db="EMBL/GenBank/DDBJ databases">
        <title>Multicomponent nature underlies the extraordinary mechanical properties of spider dragline silk.</title>
        <authorList>
            <person name="Kono N."/>
            <person name="Nakamura H."/>
            <person name="Mori M."/>
            <person name="Yoshida Y."/>
            <person name="Ohtoshi R."/>
            <person name="Malay A.D."/>
            <person name="Moran D.A.P."/>
            <person name="Tomita M."/>
            <person name="Numata K."/>
            <person name="Arakawa K."/>
        </authorList>
    </citation>
    <scope>NUCLEOTIDE SEQUENCE</scope>
</reference>
<keyword evidence="2" id="KW-1185">Reference proteome</keyword>
<dbReference type="AlphaFoldDB" id="A0A8X6TIE0"/>